<dbReference type="Proteomes" id="UP000266272">
    <property type="component" value="Unassembled WGS sequence"/>
</dbReference>
<accession>A0A395NBI5</accession>
<reference evidence="2 3" key="1">
    <citation type="journal article" date="2018" name="PLoS Pathog.">
        <title>Evolution of structural diversity of trichothecenes, a family of toxins produced by plant pathogenic and entomopathogenic fungi.</title>
        <authorList>
            <person name="Proctor R.H."/>
            <person name="McCormick S.P."/>
            <person name="Kim H.S."/>
            <person name="Cardoza R.E."/>
            <person name="Stanley A.M."/>
            <person name="Lindo L."/>
            <person name="Kelly A."/>
            <person name="Brown D.W."/>
            <person name="Lee T."/>
            <person name="Vaughan M.M."/>
            <person name="Alexander N.J."/>
            <person name="Busman M."/>
            <person name="Gutierrez S."/>
        </authorList>
    </citation>
    <scope>NUCLEOTIDE SEQUENCE [LARGE SCALE GENOMIC DNA]</scope>
    <source>
        <strain evidence="2 3">IBT 40837</strain>
    </source>
</reference>
<evidence type="ECO:0000313" key="3">
    <source>
        <dbReference type="Proteomes" id="UP000266272"/>
    </source>
</evidence>
<organism evidence="2 3">
    <name type="scientific">Trichoderma arundinaceum</name>
    <dbReference type="NCBI Taxonomy" id="490622"/>
    <lineage>
        <taxon>Eukaryota</taxon>
        <taxon>Fungi</taxon>
        <taxon>Dikarya</taxon>
        <taxon>Ascomycota</taxon>
        <taxon>Pezizomycotina</taxon>
        <taxon>Sordariomycetes</taxon>
        <taxon>Hypocreomycetidae</taxon>
        <taxon>Hypocreales</taxon>
        <taxon>Hypocreaceae</taxon>
        <taxon>Trichoderma</taxon>
    </lineage>
</organism>
<evidence type="ECO:0000313" key="2">
    <source>
        <dbReference type="EMBL" id="RFU73472.1"/>
    </source>
</evidence>
<evidence type="ECO:0000256" key="1">
    <source>
        <dbReference type="SAM" id="MobiDB-lite"/>
    </source>
</evidence>
<proteinExistence type="predicted"/>
<comment type="caution">
    <text evidence="2">The sequence shown here is derived from an EMBL/GenBank/DDBJ whole genome shotgun (WGS) entry which is preliminary data.</text>
</comment>
<keyword evidence="3" id="KW-1185">Reference proteome</keyword>
<feature type="region of interest" description="Disordered" evidence="1">
    <location>
        <begin position="315"/>
        <end position="334"/>
    </location>
</feature>
<dbReference type="EMBL" id="PXOA01000647">
    <property type="protein sequence ID" value="RFU73472.1"/>
    <property type="molecule type" value="Genomic_DNA"/>
</dbReference>
<protein>
    <submittedName>
        <fullName evidence="2">Uncharacterized protein</fullName>
    </submittedName>
</protein>
<dbReference type="AlphaFoldDB" id="A0A395NBI5"/>
<sequence>MPTVDTEIPISDTNSFDCNFELDYGTPRSATFDSQGPALADQAHRAGTEAQLGPEASALGHSSLCFTFTVVWKLQLRKGRMMTLTGDTVEDVNVASGAFWSNTLKLELLAVVEEKAPHPQYKPDETRITVSTSKRSQHDFQKRFTGLNIDWNLVDSKLQSWSNQGNSLIVEIWFIYKENQLDTTNKVGKTGRGATNKQLAARDKLIAQQEASGVRPVWKDVYELFECSSAVCPNRGFSCWREPSDKRHIKLDSDTMEKLVDFAEEGNKLETHDDVPERIRELIYRHREEEETRKRLKRKASDPLPTTIHICCSDHQDKGSADSARNPQKAAGPARLKFPMPIDEAPKSYSDWLCSQVANNAWQGAYRLASQITIDKGYHLGRMYEAQAVDAKMLVTCGVLPGIALQFVGRVKEWLDELRLE</sequence>
<dbReference type="STRING" id="490622.A0A395NBI5"/>
<name>A0A395NBI5_TRIAR</name>
<dbReference type="OrthoDB" id="4898301at2759"/>
<gene>
    <name evidence="2" type="ORF">TARUN_8780</name>
</gene>